<proteinExistence type="predicted"/>
<evidence type="ECO:0000313" key="2">
    <source>
        <dbReference type="EMBL" id="CAB4043568.1"/>
    </source>
</evidence>
<dbReference type="OrthoDB" id="365981at2759"/>
<dbReference type="EMBL" id="CACRXK020032652">
    <property type="protein sequence ID" value="CAB4043568.1"/>
    <property type="molecule type" value="Genomic_DNA"/>
</dbReference>
<organism evidence="2 3">
    <name type="scientific">Paramuricea clavata</name>
    <name type="common">Red gorgonian</name>
    <name type="synonym">Violescent sea-whip</name>
    <dbReference type="NCBI Taxonomy" id="317549"/>
    <lineage>
        <taxon>Eukaryota</taxon>
        <taxon>Metazoa</taxon>
        <taxon>Cnidaria</taxon>
        <taxon>Anthozoa</taxon>
        <taxon>Octocorallia</taxon>
        <taxon>Malacalcyonacea</taxon>
        <taxon>Plexauridae</taxon>
        <taxon>Paramuricea</taxon>
    </lineage>
</organism>
<gene>
    <name evidence="2" type="ORF">PACLA_8A076724</name>
</gene>
<dbReference type="PANTHER" id="PTHR12705">
    <property type="entry name" value="ORIGIN RECOGNITION COMPLEX SUBUNIT 5"/>
    <property type="match status" value="1"/>
</dbReference>
<feature type="domain" description="Origin recognition complex subunit 5 C-terminal" evidence="1">
    <location>
        <begin position="13"/>
        <end position="99"/>
    </location>
</feature>
<sequence length="105" mass="11798">MTKRAKVAAKFGVKTSSQLKGPHQFVLDRLMAIFYSIVDEKVPASAVILTQLSSLVTLRFLSQVSANDQLDSPKYKCLVSLDLIKAIARQLEFDLGQYLYDFINQ</sequence>
<evidence type="ECO:0000313" key="3">
    <source>
        <dbReference type="Proteomes" id="UP001152795"/>
    </source>
</evidence>
<dbReference type="Proteomes" id="UP001152795">
    <property type="component" value="Unassembled WGS sequence"/>
</dbReference>
<reference evidence="2" key="1">
    <citation type="submission" date="2020-04" db="EMBL/GenBank/DDBJ databases">
        <authorList>
            <person name="Alioto T."/>
            <person name="Alioto T."/>
            <person name="Gomez Garrido J."/>
        </authorList>
    </citation>
    <scope>NUCLEOTIDE SEQUENCE</scope>
    <source>
        <strain evidence="2">A484AB</strain>
    </source>
</reference>
<accession>A0A6S7KHP5</accession>
<name>A0A6S7KHP5_PARCT</name>
<dbReference type="Pfam" id="PF14630">
    <property type="entry name" value="ORC5_C"/>
    <property type="match status" value="1"/>
</dbReference>
<keyword evidence="3" id="KW-1185">Reference proteome</keyword>
<comment type="caution">
    <text evidence="2">The sequence shown here is derived from an EMBL/GenBank/DDBJ whole genome shotgun (WGS) entry which is preliminary data.</text>
</comment>
<dbReference type="AlphaFoldDB" id="A0A6S7KHP5"/>
<dbReference type="GO" id="GO:0003688">
    <property type="term" value="F:DNA replication origin binding"/>
    <property type="evidence" value="ECO:0007669"/>
    <property type="project" value="TreeGrafter"/>
</dbReference>
<dbReference type="InterPro" id="IPR047088">
    <property type="entry name" value="ORC5_C"/>
</dbReference>
<dbReference type="GO" id="GO:0006270">
    <property type="term" value="P:DNA replication initiation"/>
    <property type="evidence" value="ECO:0007669"/>
    <property type="project" value="TreeGrafter"/>
</dbReference>
<protein>
    <submittedName>
        <fullName evidence="2">Origin recognition complex subunit 5</fullName>
    </submittedName>
</protein>
<dbReference type="PANTHER" id="PTHR12705:SF0">
    <property type="entry name" value="ORIGIN RECOGNITION COMPLEX SUBUNIT 5"/>
    <property type="match status" value="1"/>
</dbReference>
<dbReference type="GO" id="GO:0005664">
    <property type="term" value="C:nuclear origin of replication recognition complex"/>
    <property type="evidence" value="ECO:0007669"/>
    <property type="project" value="TreeGrafter"/>
</dbReference>
<dbReference type="InterPro" id="IPR020796">
    <property type="entry name" value="ORC5"/>
</dbReference>
<evidence type="ECO:0000259" key="1">
    <source>
        <dbReference type="Pfam" id="PF14630"/>
    </source>
</evidence>